<organism evidence="3 4">
    <name type="scientific">Alkalicoccobacillus plakortidis</name>
    <dbReference type="NCBI Taxonomy" id="444060"/>
    <lineage>
        <taxon>Bacteria</taxon>
        <taxon>Bacillati</taxon>
        <taxon>Bacillota</taxon>
        <taxon>Bacilli</taxon>
        <taxon>Bacillales</taxon>
        <taxon>Bacillaceae</taxon>
        <taxon>Alkalicoccobacillus</taxon>
    </lineage>
</organism>
<dbReference type="Pfam" id="PF04230">
    <property type="entry name" value="PS_pyruv_trans"/>
    <property type="match status" value="1"/>
</dbReference>
<proteinExistence type="predicted"/>
<reference evidence="3 4" key="1">
    <citation type="submission" date="2015-09" db="EMBL/GenBank/DDBJ databases">
        <title>Genome sequencing project for genomic taxonomy and phylogenomics of Bacillus-like bacteria.</title>
        <authorList>
            <person name="Liu B."/>
            <person name="Wang J."/>
            <person name="Zhu Y."/>
            <person name="Liu G."/>
            <person name="Chen Q."/>
            <person name="Chen Z."/>
            <person name="Lan J."/>
            <person name="Che J."/>
            <person name="Ge C."/>
            <person name="Shi H."/>
            <person name="Pan Z."/>
            <person name="Liu X."/>
        </authorList>
    </citation>
    <scope>NUCLEOTIDE SEQUENCE [LARGE SCALE GENOMIC DNA]</scope>
    <source>
        <strain evidence="3 4">DSM 19153</strain>
    </source>
</reference>
<name>A0A9D5DUL8_9BACI</name>
<feature type="coiled-coil region" evidence="1">
    <location>
        <begin position="411"/>
        <end position="448"/>
    </location>
</feature>
<evidence type="ECO:0000256" key="1">
    <source>
        <dbReference type="SAM" id="Coils"/>
    </source>
</evidence>
<dbReference type="EMBL" id="LJJD01000021">
    <property type="protein sequence ID" value="KQL57043.1"/>
    <property type="molecule type" value="Genomic_DNA"/>
</dbReference>
<evidence type="ECO:0000313" key="3">
    <source>
        <dbReference type="EMBL" id="KQL57043.1"/>
    </source>
</evidence>
<keyword evidence="4" id="KW-1185">Reference proteome</keyword>
<gene>
    <name evidence="3" type="ORF">AN965_10210</name>
</gene>
<feature type="domain" description="Polysaccharide pyruvyl transferase" evidence="2">
    <location>
        <begin position="32"/>
        <end position="300"/>
    </location>
</feature>
<keyword evidence="1" id="KW-0175">Coiled coil</keyword>
<dbReference type="GO" id="GO:0016740">
    <property type="term" value="F:transferase activity"/>
    <property type="evidence" value="ECO:0007669"/>
    <property type="project" value="UniProtKB-KW"/>
</dbReference>
<protein>
    <submittedName>
        <fullName evidence="3">Polysaccharide pyruvyl transferase</fullName>
    </submittedName>
</protein>
<accession>A0A9D5DUL8</accession>
<evidence type="ECO:0000259" key="2">
    <source>
        <dbReference type="Pfam" id="PF04230"/>
    </source>
</evidence>
<dbReference type="Proteomes" id="UP000051061">
    <property type="component" value="Unassembled WGS sequence"/>
</dbReference>
<dbReference type="InterPro" id="IPR007345">
    <property type="entry name" value="Polysacch_pyruvyl_Trfase"/>
</dbReference>
<keyword evidence="3" id="KW-0808">Transferase</keyword>
<dbReference type="AlphaFoldDB" id="A0A9D5DUL8"/>
<comment type="caution">
    <text evidence="3">The sequence shown here is derived from an EMBL/GenBank/DDBJ whole genome shotgun (WGS) entry which is preliminary data.</text>
</comment>
<evidence type="ECO:0000313" key="4">
    <source>
        <dbReference type="Proteomes" id="UP000051061"/>
    </source>
</evidence>
<sequence length="466" mass="53292">MKKRKILIRSGISPLTTMTPEEIIANNSIGGNVGNLIYAYSIYRTLTTSEVELVPDNYRINHNDAEKINEEYDAYVIPLADAFREQFIPALKRYTELINKLTIPVYVIGVGLRAPFEPKLDEGFPFDKAVKDFVSAVLSKSSMIGVRGEITAKYLSKLGFKEGTDHIVIGCPSMYSFGRDLNIRETNITPNSKISVNSSMLSPENVLSFIDRSMKEYPNHYFIPQWMKEKILVYTGVSSLKENKYYPTSMKDDVYKNGRVPFFLNAQTWIDFLKNVDFSFGARLHGNITATIAGTPSILLPKDARMRELAEYHKLTHVFADKITDDTRLSDLIEQADFKSPETVQHKNFDKFIEFLNTNGISHIYDENYNGIAPLDRLISEVQQLDPIYPISTISHEEIAERYSTYVNLLNNSFLNKEDQLKKKVNNLENKNKEARKLIKNQEKTLNRRSVKLALKTANIVNKKVK</sequence>